<dbReference type="RefSeq" id="WP_066181503.1">
    <property type="nucleotide sequence ID" value="NZ_LQZT01000034.1"/>
</dbReference>
<dbReference type="Proteomes" id="UP000094795">
    <property type="component" value="Unassembled WGS sequence"/>
</dbReference>
<feature type="signal peptide" evidence="1">
    <location>
        <begin position="1"/>
        <end position="21"/>
    </location>
</feature>
<sequence>MIRLFFFAMCLVVTAVMPARTQVLTSIPAAAADDPKSFWGAVMTEFYGPYDKRLKCWKGTVKQDTLCMRPHVLASVMVDGKPRHFVVMSGYAPGPDGARPDCHACGGKLGLVVLAPAGERLALVARNDLATDAGSWGSTPPEEAFRLVELGKGNYGWLMESAYTGQGYTEGGVSIFGVIGDRVFDLGFIGTYADNGGTCGDGMGACYTHSYEILADPASSAEPFGDLIARKLESTRGDTPDMVRIPYAQDTLRYEMPAALEAALGN</sequence>
<accession>A0A1C1YTC3</accession>
<feature type="chain" id="PRO_5008656402" evidence="1">
    <location>
        <begin position="22"/>
        <end position="266"/>
    </location>
</feature>
<keyword evidence="1" id="KW-0732">Signal</keyword>
<reference evidence="2 3" key="1">
    <citation type="submission" date="2015-12" db="EMBL/GenBank/DDBJ databases">
        <authorList>
            <person name="Shamseldin A."/>
            <person name="Moawad H."/>
            <person name="Abd El-Rahim W.M."/>
            <person name="Sadowsky M.J."/>
        </authorList>
    </citation>
    <scope>NUCLEOTIDE SEQUENCE [LARGE SCALE GENOMIC DNA]</scope>
    <source>
        <strain evidence="2 3">JC234</strain>
    </source>
</reference>
<evidence type="ECO:0000256" key="1">
    <source>
        <dbReference type="SAM" id="SignalP"/>
    </source>
</evidence>
<dbReference type="OrthoDB" id="8112570at2"/>
<gene>
    <name evidence="2" type="ORF">AWJ14_17625</name>
</gene>
<dbReference type="AlphaFoldDB" id="A0A1C1YTC3"/>
<dbReference type="STRING" id="1480615.AWJ14_17625"/>
<organism evidence="2 3">
    <name type="scientific">Hoeflea olei</name>
    <dbReference type="NCBI Taxonomy" id="1480615"/>
    <lineage>
        <taxon>Bacteria</taxon>
        <taxon>Pseudomonadati</taxon>
        <taxon>Pseudomonadota</taxon>
        <taxon>Alphaproteobacteria</taxon>
        <taxon>Hyphomicrobiales</taxon>
        <taxon>Rhizobiaceae</taxon>
        <taxon>Hoeflea</taxon>
    </lineage>
</organism>
<protein>
    <submittedName>
        <fullName evidence="2">Uncharacterized protein</fullName>
    </submittedName>
</protein>
<proteinExistence type="predicted"/>
<name>A0A1C1YTC3_9HYPH</name>
<dbReference type="EMBL" id="LQZT01000034">
    <property type="protein sequence ID" value="OCW56744.1"/>
    <property type="molecule type" value="Genomic_DNA"/>
</dbReference>
<evidence type="ECO:0000313" key="3">
    <source>
        <dbReference type="Proteomes" id="UP000094795"/>
    </source>
</evidence>
<evidence type="ECO:0000313" key="2">
    <source>
        <dbReference type="EMBL" id="OCW56744.1"/>
    </source>
</evidence>
<comment type="caution">
    <text evidence="2">The sequence shown here is derived from an EMBL/GenBank/DDBJ whole genome shotgun (WGS) entry which is preliminary data.</text>
</comment>
<keyword evidence="3" id="KW-1185">Reference proteome</keyword>